<dbReference type="AlphaFoldDB" id="A0A915JF44"/>
<organism evidence="2 3">
    <name type="scientific">Romanomermis culicivorax</name>
    <name type="common">Nematode worm</name>
    <dbReference type="NCBI Taxonomy" id="13658"/>
    <lineage>
        <taxon>Eukaryota</taxon>
        <taxon>Metazoa</taxon>
        <taxon>Ecdysozoa</taxon>
        <taxon>Nematoda</taxon>
        <taxon>Enoplea</taxon>
        <taxon>Dorylaimia</taxon>
        <taxon>Mermithida</taxon>
        <taxon>Mermithoidea</taxon>
        <taxon>Mermithidae</taxon>
        <taxon>Romanomermis</taxon>
    </lineage>
</organism>
<feature type="transmembrane region" description="Helical" evidence="1">
    <location>
        <begin position="12"/>
        <end position="34"/>
    </location>
</feature>
<keyword evidence="1" id="KW-1133">Transmembrane helix</keyword>
<keyword evidence="1" id="KW-0812">Transmembrane</keyword>
<evidence type="ECO:0000313" key="3">
    <source>
        <dbReference type="WBParaSite" id="nRc.2.0.1.t25106-RA"/>
    </source>
</evidence>
<reference evidence="3" key="1">
    <citation type="submission" date="2022-11" db="UniProtKB">
        <authorList>
            <consortium name="WormBaseParasite"/>
        </authorList>
    </citation>
    <scope>IDENTIFICATION</scope>
</reference>
<evidence type="ECO:0000313" key="2">
    <source>
        <dbReference type="Proteomes" id="UP000887565"/>
    </source>
</evidence>
<keyword evidence="1" id="KW-0472">Membrane</keyword>
<accession>A0A915JF44</accession>
<feature type="transmembrane region" description="Helical" evidence="1">
    <location>
        <begin position="54"/>
        <end position="74"/>
    </location>
</feature>
<evidence type="ECO:0000256" key="1">
    <source>
        <dbReference type="SAM" id="Phobius"/>
    </source>
</evidence>
<proteinExistence type="predicted"/>
<name>A0A915JF44_ROMCU</name>
<dbReference type="WBParaSite" id="nRc.2.0.1.t25106-RA">
    <property type="protein sequence ID" value="nRc.2.0.1.t25106-RA"/>
    <property type="gene ID" value="nRc.2.0.1.g25106"/>
</dbReference>
<dbReference type="Proteomes" id="UP000887565">
    <property type="component" value="Unplaced"/>
</dbReference>
<keyword evidence="2" id="KW-1185">Reference proteome</keyword>
<sequence length="75" mass="7946">MWTMAAILATDVSFASMALMIPAILMVITTTAITKETAIAATITSNLGRHLTPATVAAIDSMLLYSNICILSCFH</sequence>
<protein>
    <submittedName>
        <fullName evidence="3">Secreted protein</fullName>
    </submittedName>
</protein>